<sequence length="312" mass="34205">MSDVVFTSRQRGPSRLSRLLVGVHGPHARPVTEFHGPWGSLAVSESPYSGFDPVESDDHVFVVLAAPVLTYRSNAFLGGSDRTTGSRALYSRWRAGDLDWGRDLSGPFLALIVDKHQGFVHLVTDLMMFVPAYTAGEGDDLVIGSHVDVVAEAAAQRTVDVASLADFVLHGVVTHPFTMYTGVEQCRPATVHEYSPTDRRTSTRSYWVPQEQHRFTHIEEAAAAVRHGLVEHVRAVTSGLDTVAEFISGGEDSRAIAGVLPSRLRRDGYVFLDRLNREASVAYKVAAAYGTSLHVGLRDPDYYLDIMPTATR</sequence>
<dbReference type="Gene3D" id="3.60.20.10">
    <property type="entry name" value="Glutamine Phosphoribosylpyrophosphate, subunit 1, domain 1"/>
    <property type="match status" value="1"/>
</dbReference>
<accession>A0ABT5TUM1</accession>
<feature type="non-terminal residue" evidence="5">
    <location>
        <position position="312"/>
    </location>
</feature>
<dbReference type="InterPro" id="IPR029055">
    <property type="entry name" value="Ntn_hydrolases_N"/>
</dbReference>
<reference evidence="5" key="1">
    <citation type="submission" date="2023-02" db="EMBL/GenBank/DDBJ databases">
        <title>Georgenia sp.10Sc9-8, isolated from a soil sample collected from the Taklamakan desert.</title>
        <authorList>
            <person name="Liu S."/>
        </authorList>
    </citation>
    <scope>NUCLEOTIDE SEQUENCE</scope>
    <source>
        <strain evidence="5">10Sc9-8</strain>
    </source>
</reference>
<dbReference type="SUPFAM" id="SSF52402">
    <property type="entry name" value="Adenine nucleotide alpha hydrolases-like"/>
    <property type="match status" value="1"/>
</dbReference>
<evidence type="ECO:0000256" key="2">
    <source>
        <dbReference type="ARBA" id="ARBA00012737"/>
    </source>
</evidence>
<evidence type="ECO:0000256" key="3">
    <source>
        <dbReference type="ARBA" id="ARBA00022888"/>
    </source>
</evidence>
<dbReference type="InterPro" id="IPR051786">
    <property type="entry name" value="ASN_synthetase/amidase"/>
</dbReference>
<comment type="pathway">
    <text evidence="1">Amino-acid biosynthesis; L-asparagine biosynthesis; L-asparagine from L-aspartate (L-Gln route): step 1/1.</text>
</comment>
<keyword evidence="3" id="KW-0061">Asparagine biosynthesis</keyword>
<dbReference type="EC" id="6.3.5.4" evidence="2"/>
<evidence type="ECO:0000313" key="5">
    <source>
        <dbReference type="EMBL" id="MDD9205762.1"/>
    </source>
</evidence>
<evidence type="ECO:0000313" key="6">
    <source>
        <dbReference type="Proteomes" id="UP001165561"/>
    </source>
</evidence>
<dbReference type="PANTHER" id="PTHR43284">
    <property type="entry name" value="ASPARAGINE SYNTHETASE (GLUTAMINE-HYDROLYZING)"/>
    <property type="match status" value="1"/>
</dbReference>
<dbReference type="Proteomes" id="UP001165561">
    <property type="component" value="Unassembled WGS sequence"/>
</dbReference>
<gene>
    <name evidence="5" type="ORF">PU560_04680</name>
</gene>
<name>A0ABT5TUM1_9MICO</name>
<keyword evidence="6" id="KW-1185">Reference proteome</keyword>
<protein>
    <recommendedName>
        <fullName evidence="2">asparagine synthase (glutamine-hydrolyzing)</fullName>
        <ecNumber evidence="2">6.3.5.4</ecNumber>
    </recommendedName>
</protein>
<dbReference type="SUPFAM" id="SSF56235">
    <property type="entry name" value="N-terminal nucleophile aminohydrolases (Ntn hydrolases)"/>
    <property type="match status" value="1"/>
</dbReference>
<comment type="catalytic activity">
    <reaction evidence="4">
        <text>L-aspartate + L-glutamine + ATP + H2O = L-asparagine + L-glutamate + AMP + diphosphate + H(+)</text>
        <dbReference type="Rhea" id="RHEA:12228"/>
        <dbReference type="ChEBI" id="CHEBI:15377"/>
        <dbReference type="ChEBI" id="CHEBI:15378"/>
        <dbReference type="ChEBI" id="CHEBI:29985"/>
        <dbReference type="ChEBI" id="CHEBI:29991"/>
        <dbReference type="ChEBI" id="CHEBI:30616"/>
        <dbReference type="ChEBI" id="CHEBI:33019"/>
        <dbReference type="ChEBI" id="CHEBI:58048"/>
        <dbReference type="ChEBI" id="CHEBI:58359"/>
        <dbReference type="ChEBI" id="CHEBI:456215"/>
        <dbReference type="EC" id="6.3.5.4"/>
    </reaction>
</comment>
<keyword evidence="3" id="KW-0028">Amino-acid biosynthesis</keyword>
<proteinExistence type="predicted"/>
<comment type="caution">
    <text evidence="5">The sequence shown here is derived from an EMBL/GenBank/DDBJ whole genome shotgun (WGS) entry which is preliminary data.</text>
</comment>
<evidence type="ECO:0000256" key="4">
    <source>
        <dbReference type="ARBA" id="ARBA00048741"/>
    </source>
</evidence>
<dbReference type="PANTHER" id="PTHR43284:SF1">
    <property type="entry name" value="ASPARAGINE SYNTHETASE"/>
    <property type="match status" value="1"/>
</dbReference>
<evidence type="ECO:0000256" key="1">
    <source>
        <dbReference type="ARBA" id="ARBA00005187"/>
    </source>
</evidence>
<dbReference type="EMBL" id="JARACI010000646">
    <property type="protein sequence ID" value="MDD9205762.1"/>
    <property type="molecule type" value="Genomic_DNA"/>
</dbReference>
<organism evidence="5 6">
    <name type="scientific">Georgenia halotolerans</name>
    <dbReference type="NCBI Taxonomy" id="3028317"/>
    <lineage>
        <taxon>Bacteria</taxon>
        <taxon>Bacillati</taxon>
        <taxon>Actinomycetota</taxon>
        <taxon>Actinomycetes</taxon>
        <taxon>Micrococcales</taxon>
        <taxon>Bogoriellaceae</taxon>
        <taxon>Georgenia</taxon>
    </lineage>
</organism>